<dbReference type="InterPro" id="IPR018193">
    <property type="entry name" value="Glyc_kinase_flavodox-like_fold"/>
</dbReference>
<dbReference type="InterPro" id="IPR018197">
    <property type="entry name" value="Glycerate_kinase_RE-like"/>
</dbReference>
<dbReference type="GO" id="GO:0008887">
    <property type="term" value="F:glycerate kinase activity"/>
    <property type="evidence" value="ECO:0007669"/>
    <property type="project" value="UniProtKB-UniRule"/>
</dbReference>
<dbReference type="PANTHER" id="PTHR21599:SF0">
    <property type="entry name" value="GLYCERATE KINASE"/>
    <property type="match status" value="1"/>
</dbReference>
<protein>
    <submittedName>
        <fullName evidence="5">Glycerate kinase</fullName>
    </submittedName>
</protein>
<sequence length="376" mass="39582">MHILLAPDSFKGSLTSLEAATIMKQAILSIDNEATVTLKPMADGGEGTVDVILASTTGQKINVTCTGPLGETIHTYYAILQDHTAIIEIANIAGLVQVPKPKRNPENTTSFGLGEVIKDALDRGCSSLIIGLGGSATNDGGLGCLQALGMKAWKQDGSQADVFGKDLLDIDHISFADIDPRLEEVTIHVACDVDNPLIGQQGASSIYGPQKGATEQQVTLFDEALAAYASLLAVNRGKDFSNNRGSGAAGGLGFALLTIGARLTSGAALIAEATQLHQAMKQADFIITGEGQSDEQTLSGKAPGYIVELANTLHVPALLISGALSGDLTALRKQFHGCFSIVNRPLSVEESMEQAQRLLYDQTINIFQLIRAIIKN</sequence>
<dbReference type="InterPro" id="IPR004381">
    <property type="entry name" value="Glycerate_kinase"/>
</dbReference>
<dbReference type="PIRSF" id="PIRSF006078">
    <property type="entry name" value="GlxK"/>
    <property type="match status" value="1"/>
</dbReference>
<dbReference type="GO" id="GO:0031388">
    <property type="term" value="P:organic acid phosphorylation"/>
    <property type="evidence" value="ECO:0007669"/>
    <property type="project" value="UniProtKB-UniRule"/>
</dbReference>
<evidence type="ECO:0000313" key="6">
    <source>
        <dbReference type="Proteomes" id="UP000675284"/>
    </source>
</evidence>
<comment type="similarity">
    <text evidence="1 4">Belongs to the glycerate kinase type-1 family.</text>
</comment>
<dbReference type="Gene3D" id="3.90.1510.10">
    <property type="entry name" value="Glycerate kinase, domain 2"/>
    <property type="match status" value="1"/>
</dbReference>
<dbReference type="PANTHER" id="PTHR21599">
    <property type="entry name" value="GLYCERATE KINASE"/>
    <property type="match status" value="1"/>
</dbReference>
<dbReference type="AlphaFoldDB" id="A0A941DT24"/>
<name>A0A941DT24_9BACI</name>
<dbReference type="Proteomes" id="UP000675284">
    <property type="component" value="Unassembled WGS sequence"/>
</dbReference>
<evidence type="ECO:0000256" key="3">
    <source>
        <dbReference type="ARBA" id="ARBA00022777"/>
    </source>
</evidence>
<keyword evidence="6" id="KW-1185">Reference proteome</keyword>
<dbReference type="EMBL" id="JAGSOT010000005">
    <property type="protein sequence ID" value="MBR7794977.1"/>
    <property type="molecule type" value="Genomic_DNA"/>
</dbReference>
<proteinExistence type="inferred from homology"/>
<evidence type="ECO:0000256" key="1">
    <source>
        <dbReference type="ARBA" id="ARBA00006284"/>
    </source>
</evidence>
<evidence type="ECO:0000256" key="4">
    <source>
        <dbReference type="PIRNR" id="PIRNR006078"/>
    </source>
</evidence>
<gene>
    <name evidence="5" type="ORF">KCX74_02845</name>
</gene>
<dbReference type="InterPro" id="IPR036129">
    <property type="entry name" value="Glycerate_kinase_sf"/>
</dbReference>
<dbReference type="Pfam" id="PF02595">
    <property type="entry name" value="Gly_kinase"/>
    <property type="match status" value="1"/>
</dbReference>
<dbReference type="RefSeq" id="WP_026679562.1">
    <property type="nucleotide sequence ID" value="NZ_JAGSOT010000005.1"/>
</dbReference>
<reference evidence="5" key="1">
    <citation type="submission" date="2021-04" db="EMBL/GenBank/DDBJ databases">
        <title>Isolation and polyphasic classification of algal microorganism.</title>
        <authorList>
            <person name="Wang S."/>
        </authorList>
    </citation>
    <scope>NUCLEOTIDE SEQUENCE</scope>
    <source>
        <strain evidence="5">720a</strain>
    </source>
</reference>
<keyword evidence="3 4" id="KW-0418">Kinase</keyword>
<evidence type="ECO:0000313" key="5">
    <source>
        <dbReference type="EMBL" id="MBR7794977.1"/>
    </source>
</evidence>
<dbReference type="SUPFAM" id="SSF110738">
    <property type="entry name" value="Glycerate kinase I"/>
    <property type="match status" value="1"/>
</dbReference>
<dbReference type="NCBIfam" id="TIGR00045">
    <property type="entry name" value="glycerate kinase"/>
    <property type="match status" value="1"/>
</dbReference>
<keyword evidence="2 4" id="KW-0808">Transferase</keyword>
<organism evidence="5 6">
    <name type="scientific">Virgibacillus salarius</name>
    <dbReference type="NCBI Taxonomy" id="447199"/>
    <lineage>
        <taxon>Bacteria</taxon>
        <taxon>Bacillati</taxon>
        <taxon>Bacillota</taxon>
        <taxon>Bacilli</taxon>
        <taxon>Bacillales</taxon>
        <taxon>Bacillaceae</taxon>
        <taxon>Virgibacillus</taxon>
    </lineage>
</organism>
<comment type="caution">
    <text evidence="5">The sequence shown here is derived from an EMBL/GenBank/DDBJ whole genome shotgun (WGS) entry which is preliminary data.</text>
</comment>
<evidence type="ECO:0000256" key="2">
    <source>
        <dbReference type="ARBA" id="ARBA00022679"/>
    </source>
</evidence>
<accession>A0A941DT24</accession>
<dbReference type="Gene3D" id="3.40.50.10350">
    <property type="entry name" value="Glycerate kinase, domain 1"/>
    <property type="match status" value="1"/>
</dbReference>